<dbReference type="AlphaFoldDB" id="A0A7G9R2H6"/>
<proteinExistence type="predicted"/>
<name>A0A7G9R2H6_9MICO</name>
<dbReference type="KEGG" id="pei:H9L10_01520"/>
<accession>A0A7G9R2H6</accession>
<organism evidence="1 2">
    <name type="scientific">Phycicoccus endophyticus</name>
    <dbReference type="NCBI Taxonomy" id="1690220"/>
    <lineage>
        <taxon>Bacteria</taxon>
        <taxon>Bacillati</taxon>
        <taxon>Actinomycetota</taxon>
        <taxon>Actinomycetes</taxon>
        <taxon>Micrococcales</taxon>
        <taxon>Intrasporangiaceae</taxon>
        <taxon>Phycicoccus</taxon>
    </lineage>
</organism>
<protein>
    <submittedName>
        <fullName evidence="1">Uncharacterized protein</fullName>
    </submittedName>
</protein>
<dbReference type="Proteomes" id="UP000515976">
    <property type="component" value="Chromosome"/>
</dbReference>
<reference evidence="1 2" key="1">
    <citation type="submission" date="2020-08" db="EMBL/GenBank/DDBJ databases">
        <title>Genome sequence of Phycicoccus endophyticus JCM 31784T.</title>
        <authorList>
            <person name="Hyun D.-W."/>
            <person name="Bae J.-W."/>
        </authorList>
    </citation>
    <scope>NUCLEOTIDE SEQUENCE [LARGE SCALE GENOMIC DNA]</scope>
    <source>
        <strain evidence="1 2">JCM 31784</strain>
    </source>
</reference>
<dbReference type="RefSeq" id="WP_166104692.1">
    <property type="nucleotide sequence ID" value="NZ_BMMY01000004.1"/>
</dbReference>
<evidence type="ECO:0000313" key="1">
    <source>
        <dbReference type="EMBL" id="QNN49801.1"/>
    </source>
</evidence>
<sequence length="98" mass="10174">MTEAPSSADPVPAPARSELERIRRRWSQLPLPAAQAAAPAVRALVERVAAATEPAATVPDLGPAALVDQLCVVVWDAYAAGAAPGLEEELTGLRRALP</sequence>
<gene>
    <name evidence="1" type="ORF">H9L10_01520</name>
</gene>
<keyword evidence="2" id="KW-1185">Reference proteome</keyword>
<dbReference type="EMBL" id="CP060712">
    <property type="protein sequence ID" value="QNN49801.1"/>
    <property type="molecule type" value="Genomic_DNA"/>
</dbReference>
<evidence type="ECO:0000313" key="2">
    <source>
        <dbReference type="Proteomes" id="UP000515976"/>
    </source>
</evidence>